<feature type="domain" description="Ice-binding protein C-terminal" evidence="2">
    <location>
        <begin position="252"/>
        <end position="274"/>
    </location>
</feature>
<evidence type="ECO:0000259" key="2">
    <source>
        <dbReference type="Pfam" id="PF07589"/>
    </source>
</evidence>
<keyword evidence="4" id="KW-1185">Reference proteome</keyword>
<accession>A0A4Y4D2G4</accession>
<organism evidence="3 4">
    <name type="scientific">Zoogloea ramigera</name>
    <dbReference type="NCBI Taxonomy" id="350"/>
    <lineage>
        <taxon>Bacteria</taxon>
        <taxon>Pseudomonadati</taxon>
        <taxon>Pseudomonadota</taxon>
        <taxon>Betaproteobacteria</taxon>
        <taxon>Rhodocyclales</taxon>
        <taxon>Zoogloeaceae</taxon>
        <taxon>Zoogloea</taxon>
    </lineage>
</organism>
<sequence>MMKFSKSGTALAVALALTAGGAGAAVSLSGATTSGGSVILWSEAGGVLAPTPSISPAPAAALAGVLAGSAAAPGGNVELSKFAGPVTTLSGTLGGTAISLRSLTLNDWFVGGNVATPTALTSSYISAAYSATHGGAAISAPDLQAATMSFFGIGGQSPYKFVSDPNVSYVMQDGDEVKIGLAGFLNAQAALQAILGPGIAVPANAYASEVVSVEYAGVSRYLYSFAQPTASSVTAGDPNGSYTGNYEVSFKVPEPAALALASLGLAGIAALRRRRR</sequence>
<dbReference type="NCBIfam" id="NF038130">
    <property type="entry name" value="PEP_NF038130"/>
    <property type="match status" value="1"/>
</dbReference>
<keyword evidence="1" id="KW-0732">Signal</keyword>
<dbReference type="Pfam" id="PF07589">
    <property type="entry name" value="PEP-CTERM"/>
    <property type="match status" value="1"/>
</dbReference>
<evidence type="ECO:0000313" key="3">
    <source>
        <dbReference type="EMBL" id="GEC97763.1"/>
    </source>
</evidence>
<gene>
    <name evidence="3" type="ORF">ZRA01_38360</name>
</gene>
<dbReference type="Proteomes" id="UP000318422">
    <property type="component" value="Unassembled WGS sequence"/>
</dbReference>
<dbReference type="RefSeq" id="WP_141355078.1">
    <property type="nucleotide sequence ID" value="NZ_BJNV01000123.1"/>
</dbReference>
<comment type="caution">
    <text evidence="3">The sequence shown here is derived from an EMBL/GenBank/DDBJ whole genome shotgun (WGS) entry which is preliminary data.</text>
</comment>
<protein>
    <recommendedName>
        <fullName evidence="2">Ice-binding protein C-terminal domain-containing protein</fullName>
    </recommendedName>
</protein>
<evidence type="ECO:0000256" key="1">
    <source>
        <dbReference type="SAM" id="SignalP"/>
    </source>
</evidence>
<name>A0A4Y4D2G4_ZOORA</name>
<dbReference type="EMBL" id="BJNV01000123">
    <property type="protein sequence ID" value="GEC97763.1"/>
    <property type="molecule type" value="Genomic_DNA"/>
</dbReference>
<feature type="chain" id="PRO_5021316475" description="Ice-binding protein C-terminal domain-containing protein" evidence="1">
    <location>
        <begin position="25"/>
        <end position="276"/>
    </location>
</feature>
<dbReference type="AlphaFoldDB" id="A0A4Y4D2G4"/>
<dbReference type="OrthoDB" id="480511at2"/>
<reference evidence="3 4" key="1">
    <citation type="submission" date="2019-06" db="EMBL/GenBank/DDBJ databases">
        <title>Whole genome shotgun sequence of Zoogloea ramigera NBRC 15342.</title>
        <authorList>
            <person name="Hosoyama A."/>
            <person name="Uohara A."/>
            <person name="Ohji S."/>
            <person name="Ichikawa N."/>
        </authorList>
    </citation>
    <scope>NUCLEOTIDE SEQUENCE [LARGE SCALE GENOMIC DNA]</scope>
    <source>
        <strain evidence="3 4">NBRC 15342</strain>
    </source>
</reference>
<evidence type="ECO:0000313" key="4">
    <source>
        <dbReference type="Proteomes" id="UP000318422"/>
    </source>
</evidence>
<feature type="signal peptide" evidence="1">
    <location>
        <begin position="1"/>
        <end position="24"/>
    </location>
</feature>
<dbReference type="NCBIfam" id="TIGR02595">
    <property type="entry name" value="PEP_CTERM"/>
    <property type="match status" value="1"/>
</dbReference>
<dbReference type="InterPro" id="IPR013424">
    <property type="entry name" value="Ice-binding_C"/>
</dbReference>
<proteinExistence type="predicted"/>